<dbReference type="PANTHER" id="PTHR31949:SF3">
    <property type="entry name" value="RUN_FYVE DOMAIN PROTEIN"/>
    <property type="match status" value="1"/>
</dbReference>
<dbReference type="Proteomes" id="UP000007015">
    <property type="component" value="Chromosome 12"/>
</dbReference>
<feature type="compositionally biased region" description="Low complexity" evidence="1">
    <location>
        <begin position="283"/>
        <end position="296"/>
    </location>
</feature>
<feature type="compositionally biased region" description="Polar residues" evidence="1">
    <location>
        <begin position="135"/>
        <end position="144"/>
    </location>
</feature>
<feature type="compositionally biased region" description="Polar residues" evidence="1">
    <location>
        <begin position="305"/>
        <end position="319"/>
    </location>
</feature>
<evidence type="ECO:0000313" key="2">
    <source>
        <dbReference type="EMBL" id="EAY82705.1"/>
    </source>
</evidence>
<proteinExistence type="predicted"/>
<dbReference type="PANTHER" id="PTHR31949">
    <property type="entry name" value="GASTRIC MUCIN-LIKE PROTEIN"/>
    <property type="match status" value="1"/>
</dbReference>
<dbReference type="GO" id="GO:0055028">
    <property type="term" value="C:cortical microtubule"/>
    <property type="evidence" value="ECO:0007669"/>
    <property type="project" value="TreeGrafter"/>
</dbReference>
<gene>
    <name evidence="2" type="ORF">OsI_37921</name>
</gene>
<sequence>MPPSPSTRRSPSRETFLRRVNSFGNALPAKPKDEDLTLFADMQKIENDNFLLEPSEDFDESISKLSYFPDVKLGVNIPTRRESHDLLDVDGDKNDYEWLLTPPETPLFRSLDDEEEQSAGQDSRGRTKSKPIRISGSSTVDNTQRSSRSSASPIRLSPSPRSMSRTRPSSAASRSSPPFALQPPTPSRRPSTPPSAKTLTPPRRSPSPASTLTPPRRSPSPASRRMSTGSTPALNRTRGPSPVKTNRISSSPKLQGWHSNVPGFSHDAPANLRTSLPDRPLSHSRGGSPSPPISGRDMGSRGRRQSLSPTPSRRASSSHSIERDRLSSYSKASATSSGEDDLDSMQSLPVAYSTSPAVKKSLSMMKTRTIASSKKPSTTFSTSSVPKRSFDSAVWLMDHRKAPNDMFRPLLSSVPTTTFNAGKGNVVQRPMFSHNSYMTTSSNASSEHSASFGPYVDNDQEQHDQISEWDDNHQVHGDIFMFDKLDELNEETSHEETTKFVESDRQDIDMEKGWAASQTSGTNSSHVGYGEMATCTRCGNVFKVMDVDRQGDYCEECGLLLSICSAGPATQTLQEAHQQDEITANCKSYAESGTSIASDCVEYREEASLGHQLNDEPPADCIKACSPLQSMVDTNEEMLLAHEVSDNQQASAEHEHFRDQINSHSESLPQCLPELNRQHNDSISQTASGDNYQLGSTAYSSPKVENTDATGISVLLLQKSSSNKWPVVEGRTLSATNILCSEPYYTRDSISAMRRSFGRDSSSATSSIDLGSSRQSDVRFERLRSGKRGDFEKARMSSTMSHQNIEMPSDALESSAAEESYIPKTEEDTSTKAHCYTISTLEHPSDENNFDDLQMQSEAVQSSNEENKSNGCCTLAVSEDDVLVSGTDTNIKELPNDAESPEAVEGSRKEIQRCFTLEEATDTILLCSSIVHDLAYKAATIALDHEQERVHAEPTRPSVTIVGKSIPKEDGLLKLTHRRTPNRKVKRKRLEGETTITENAEKKDDISTDHSPVRSSSGITRTSESMKPPKLESKCNCIIM</sequence>
<reference evidence="2 3" key="1">
    <citation type="journal article" date="2005" name="PLoS Biol.">
        <title>The genomes of Oryza sativa: a history of duplications.</title>
        <authorList>
            <person name="Yu J."/>
            <person name="Wang J."/>
            <person name="Lin W."/>
            <person name="Li S."/>
            <person name="Li H."/>
            <person name="Zhou J."/>
            <person name="Ni P."/>
            <person name="Dong W."/>
            <person name="Hu S."/>
            <person name="Zeng C."/>
            <person name="Zhang J."/>
            <person name="Zhang Y."/>
            <person name="Li R."/>
            <person name="Xu Z."/>
            <person name="Li S."/>
            <person name="Li X."/>
            <person name="Zheng H."/>
            <person name="Cong L."/>
            <person name="Lin L."/>
            <person name="Yin J."/>
            <person name="Geng J."/>
            <person name="Li G."/>
            <person name="Shi J."/>
            <person name="Liu J."/>
            <person name="Lv H."/>
            <person name="Li J."/>
            <person name="Wang J."/>
            <person name="Deng Y."/>
            <person name="Ran L."/>
            <person name="Shi X."/>
            <person name="Wang X."/>
            <person name="Wu Q."/>
            <person name="Li C."/>
            <person name="Ren X."/>
            <person name="Wang J."/>
            <person name="Wang X."/>
            <person name="Li D."/>
            <person name="Liu D."/>
            <person name="Zhang X."/>
            <person name="Ji Z."/>
            <person name="Zhao W."/>
            <person name="Sun Y."/>
            <person name="Zhang Z."/>
            <person name="Bao J."/>
            <person name="Han Y."/>
            <person name="Dong L."/>
            <person name="Ji J."/>
            <person name="Chen P."/>
            <person name="Wu S."/>
            <person name="Liu J."/>
            <person name="Xiao Y."/>
            <person name="Bu D."/>
            <person name="Tan J."/>
            <person name="Yang L."/>
            <person name="Ye C."/>
            <person name="Zhang J."/>
            <person name="Xu J."/>
            <person name="Zhou Y."/>
            <person name="Yu Y."/>
            <person name="Zhang B."/>
            <person name="Zhuang S."/>
            <person name="Wei H."/>
            <person name="Liu B."/>
            <person name="Lei M."/>
            <person name="Yu H."/>
            <person name="Li Y."/>
            <person name="Xu H."/>
            <person name="Wei S."/>
            <person name="He X."/>
            <person name="Fang L."/>
            <person name="Zhang Z."/>
            <person name="Zhang Y."/>
            <person name="Huang X."/>
            <person name="Su Z."/>
            <person name="Tong W."/>
            <person name="Li J."/>
            <person name="Tong Z."/>
            <person name="Li S."/>
            <person name="Ye J."/>
            <person name="Wang L."/>
            <person name="Fang L."/>
            <person name="Lei T."/>
            <person name="Chen C."/>
            <person name="Chen H."/>
            <person name="Xu Z."/>
            <person name="Li H."/>
            <person name="Huang H."/>
            <person name="Zhang F."/>
            <person name="Xu H."/>
            <person name="Li N."/>
            <person name="Zhao C."/>
            <person name="Li S."/>
            <person name="Dong L."/>
            <person name="Huang Y."/>
            <person name="Li L."/>
            <person name="Xi Y."/>
            <person name="Qi Q."/>
            <person name="Li W."/>
            <person name="Zhang B."/>
            <person name="Hu W."/>
            <person name="Zhang Y."/>
            <person name="Tian X."/>
            <person name="Jiao Y."/>
            <person name="Liang X."/>
            <person name="Jin J."/>
            <person name="Gao L."/>
            <person name="Zheng W."/>
            <person name="Hao B."/>
            <person name="Liu S."/>
            <person name="Wang W."/>
            <person name="Yuan L."/>
            <person name="Cao M."/>
            <person name="McDermott J."/>
            <person name="Samudrala R."/>
            <person name="Wang J."/>
            <person name="Wong G.K."/>
            <person name="Yang H."/>
        </authorList>
    </citation>
    <scope>NUCLEOTIDE SEQUENCE [LARGE SCALE GENOMIC DNA]</scope>
    <source>
        <strain evidence="3">cv. 93-11</strain>
    </source>
</reference>
<name>A2ZJC1_ORYSI</name>
<feature type="compositionally biased region" description="Low complexity" evidence="1">
    <location>
        <begin position="194"/>
        <end position="225"/>
    </location>
</feature>
<feature type="compositionally biased region" description="Low complexity" evidence="1">
    <location>
        <begin position="327"/>
        <end position="337"/>
    </location>
</feature>
<keyword evidence="3" id="KW-1185">Reference proteome</keyword>
<dbReference type="STRING" id="39946.A2ZJC1"/>
<feature type="compositionally biased region" description="Polar residues" evidence="1">
    <location>
        <begin position="243"/>
        <end position="253"/>
    </location>
</feature>
<accession>A2ZJC1</accession>
<dbReference type="OMA" id="TRQTEFR"/>
<dbReference type="AlphaFoldDB" id="A2ZJC1"/>
<feature type="region of interest" description="Disordered" evidence="1">
    <location>
        <begin position="984"/>
        <end position="1032"/>
    </location>
</feature>
<dbReference type="HOGENOM" id="CLU_273899_0_0_1"/>
<dbReference type="GO" id="GO:0043622">
    <property type="term" value="P:cortical microtubule organization"/>
    <property type="evidence" value="ECO:0007669"/>
    <property type="project" value="TreeGrafter"/>
</dbReference>
<feature type="compositionally biased region" description="Basic and acidic residues" evidence="1">
    <location>
        <begin position="999"/>
        <end position="1012"/>
    </location>
</feature>
<feature type="compositionally biased region" description="Basic and acidic residues" evidence="1">
    <location>
        <begin position="79"/>
        <end position="96"/>
    </location>
</feature>
<evidence type="ECO:0000313" key="3">
    <source>
        <dbReference type="Proteomes" id="UP000007015"/>
    </source>
</evidence>
<dbReference type="Gramene" id="BGIOSGA036405-TA">
    <property type="protein sequence ID" value="BGIOSGA036405-PA"/>
    <property type="gene ID" value="BGIOSGA036405"/>
</dbReference>
<feature type="compositionally biased region" description="Pro residues" evidence="1">
    <location>
        <begin position="180"/>
        <end position="193"/>
    </location>
</feature>
<feature type="compositionally biased region" description="Polar residues" evidence="1">
    <location>
        <begin position="1013"/>
        <end position="1025"/>
    </location>
</feature>
<feature type="compositionally biased region" description="Low complexity" evidence="1">
    <location>
        <begin position="145"/>
        <end position="178"/>
    </location>
</feature>
<protein>
    <submittedName>
        <fullName evidence="2">Uncharacterized protein</fullName>
    </submittedName>
</protein>
<evidence type="ECO:0000256" key="1">
    <source>
        <dbReference type="SAM" id="MobiDB-lite"/>
    </source>
</evidence>
<feature type="region of interest" description="Disordered" evidence="1">
    <location>
        <begin position="78"/>
        <end position="344"/>
    </location>
</feature>
<organism evidence="2 3">
    <name type="scientific">Oryza sativa subsp. indica</name>
    <name type="common">Rice</name>
    <dbReference type="NCBI Taxonomy" id="39946"/>
    <lineage>
        <taxon>Eukaryota</taxon>
        <taxon>Viridiplantae</taxon>
        <taxon>Streptophyta</taxon>
        <taxon>Embryophyta</taxon>
        <taxon>Tracheophyta</taxon>
        <taxon>Spermatophyta</taxon>
        <taxon>Magnoliopsida</taxon>
        <taxon>Liliopsida</taxon>
        <taxon>Poales</taxon>
        <taxon>Poaceae</taxon>
        <taxon>BOP clade</taxon>
        <taxon>Oryzoideae</taxon>
        <taxon>Oryzeae</taxon>
        <taxon>Oryzinae</taxon>
        <taxon>Oryza</taxon>
        <taxon>Oryza sativa</taxon>
    </lineage>
</organism>
<dbReference type="EMBL" id="CM000137">
    <property type="protein sequence ID" value="EAY82705.1"/>
    <property type="molecule type" value="Genomic_DNA"/>
</dbReference>